<dbReference type="PATRIC" id="fig|1434119.4.peg.4371"/>
<sequence>MPEKSICRYETDSKSDSELLRIRAHHLCCIQGFQGYGYSPVFVANMRAVISDLEVFPSRPIKLVTVCDAICASCPSKMECTVQESVLSQKIRQMDLTVLKILKLDVGTVLNADEAFRLINSKLNKASHVEEVCGTCKWRQKCLWYIQAGKQESEV</sequence>
<proteinExistence type="predicted"/>
<dbReference type="Pfam" id="PF06935">
    <property type="entry name" value="DUF1284"/>
    <property type="match status" value="1"/>
</dbReference>
<dbReference type="RefSeq" id="WP_148705960.1">
    <property type="nucleotide sequence ID" value="NZ_CP009507.1"/>
</dbReference>
<dbReference type="EMBL" id="CP009507">
    <property type="protein sequence ID" value="AKB34070.1"/>
    <property type="molecule type" value="Genomic_DNA"/>
</dbReference>
<dbReference type="InterPro" id="IPR009702">
    <property type="entry name" value="DUF1284"/>
</dbReference>
<gene>
    <name evidence="1" type="ORF">MSSIH_3380</name>
</gene>
<accession>A0A0E3PH18</accession>
<evidence type="ECO:0000313" key="1">
    <source>
        <dbReference type="EMBL" id="AKB34070.1"/>
    </source>
</evidence>
<dbReference type="HOGENOM" id="CLU_129126_1_0_2"/>
<protein>
    <submittedName>
        <fullName evidence="1">Iron-sulfur binding protein</fullName>
    </submittedName>
</protein>
<reference evidence="1 2" key="1">
    <citation type="submission" date="2014-07" db="EMBL/GenBank/DDBJ databases">
        <title>Methanogenic archaea and the global carbon cycle.</title>
        <authorList>
            <person name="Henriksen J.R."/>
            <person name="Luke J."/>
            <person name="Reinhart S."/>
            <person name="Benedict M.N."/>
            <person name="Youngblut N.D."/>
            <person name="Metcalf M.E."/>
            <person name="Whitaker R.J."/>
            <person name="Metcalf W.W."/>
        </authorList>
    </citation>
    <scope>NUCLEOTIDE SEQUENCE [LARGE SCALE GENOMIC DNA]</scope>
    <source>
        <strain evidence="1 2">HI350</strain>
    </source>
</reference>
<dbReference type="AlphaFoldDB" id="A0A0E3PH18"/>
<dbReference type="KEGG" id="msz:MSSIH_3380"/>
<organism evidence="1 2">
    <name type="scientific">Methanosarcina siciliae HI350</name>
    <dbReference type="NCBI Taxonomy" id="1434119"/>
    <lineage>
        <taxon>Archaea</taxon>
        <taxon>Methanobacteriati</taxon>
        <taxon>Methanobacteriota</taxon>
        <taxon>Stenosarchaea group</taxon>
        <taxon>Methanomicrobia</taxon>
        <taxon>Methanosarcinales</taxon>
        <taxon>Methanosarcinaceae</taxon>
        <taxon>Methanosarcina</taxon>
    </lineage>
</organism>
<evidence type="ECO:0000313" key="2">
    <source>
        <dbReference type="Proteomes" id="UP000033092"/>
    </source>
</evidence>
<dbReference type="GeneID" id="41607556"/>
<dbReference type="Proteomes" id="UP000033092">
    <property type="component" value="Chromosome"/>
</dbReference>
<name>A0A0E3PH18_9EURY</name>